<reference evidence="1" key="1">
    <citation type="submission" date="2015-07" db="EMBL/GenBank/DDBJ databases">
        <title>Transcriptome Assembly of Anthurium amnicola.</title>
        <authorList>
            <person name="Suzuki J."/>
        </authorList>
    </citation>
    <scope>NUCLEOTIDE SEQUENCE</scope>
</reference>
<accession>A0A1D1ZEJ8</accession>
<protein>
    <submittedName>
        <fullName evidence="1">Protein SIP5</fullName>
    </submittedName>
</protein>
<feature type="non-terminal residue" evidence="1">
    <location>
        <position position="1"/>
    </location>
</feature>
<sequence>ERERGRESSTEISVSSQSYPVLAVPQLSLSRATSSRTAGRRFLDHLPGVPDSQLVGNKERRDSILLFFAVAGGLVRMGNKLGRRRQVVDDKFTRPQGLYHHKDIDHKKLRKLILDSKLAPCYPGDDECPLDGEECPICFLYYPSLNRSRCCMKGICTECFLQMKVPHSARPTQCPFCKTSNYAVEYRGMKTKEEKGMEQIEEQKVIEAKIRMQQQERQDEEERMQKRQSMCSSSRIMTPGEVECQEIPNNSVPVPSSMYEGQEDEFVSSQMSFTMPVNRGASHSRQNRNDDFDLDLEDIMVMEAIWLSIQEHGSHRNPDCGGNISSDPCYSGYGYTPHAMTHVEGSPSGGLACAVAALAERQHLNRDFASSTGINCAAVDTLPPVSGLPTEERMVENYSPENWIEVSPGSGRAIQREEGEWNMEHGSEIAEAGTSYAGSDFTVDAGPVLPQPDGASMPAGHILPESFEEQMMLAMAVSLAEARARQSTEGTAWQ</sequence>
<dbReference type="AlphaFoldDB" id="A0A1D1ZEJ8"/>
<dbReference type="InterPro" id="IPR039301">
    <property type="entry name" value="Sip5/DA2"/>
</dbReference>
<dbReference type="GO" id="GO:0005737">
    <property type="term" value="C:cytoplasm"/>
    <property type="evidence" value="ECO:0007669"/>
    <property type="project" value="TreeGrafter"/>
</dbReference>
<name>A0A1D1ZEJ8_9ARAE</name>
<dbReference type="PANTHER" id="PTHR31315:SF1">
    <property type="entry name" value="PROTEIN SIP5"/>
    <property type="match status" value="1"/>
</dbReference>
<organism evidence="1">
    <name type="scientific">Anthurium amnicola</name>
    <dbReference type="NCBI Taxonomy" id="1678845"/>
    <lineage>
        <taxon>Eukaryota</taxon>
        <taxon>Viridiplantae</taxon>
        <taxon>Streptophyta</taxon>
        <taxon>Embryophyta</taxon>
        <taxon>Tracheophyta</taxon>
        <taxon>Spermatophyta</taxon>
        <taxon>Magnoliopsida</taxon>
        <taxon>Liliopsida</taxon>
        <taxon>Araceae</taxon>
        <taxon>Pothoideae</taxon>
        <taxon>Potheae</taxon>
        <taxon>Anthurium</taxon>
    </lineage>
</organism>
<proteinExistence type="predicted"/>
<dbReference type="EMBL" id="GDJX01002659">
    <property type="protein sequence ID" value="JAT65277.1"/>
    <property type="molecule type" value="Transcribed_RNA"/>
</dbReference>
<gene>
    <name evidence="1" type="primary">SIP5_5</name>
    <name evidence="1" type="ORF">g.88562</name>
</gene>
<dbReference type="PANTHER" id="PTHR31315">
    <property type="entry name" value="PROTEIN SIP5"/>
    <property type="match status" value="1"/>
</dbReference>
<evidence type="ECO:0000313" key="1">
    <source>
        <dbReference type="EMBL" id="JAT65277.1"/>
    </source>
</evidence>